<evidence type="ECO:0008006" key="4">
    <source>
        <dbReference type="Google" id="ProtNLM"/>
    </source>
</evidence>
<comment type="caution">
    <text evidence="2">The sequence shown here is derived from an EMBL/GenBank/DDBJ whole genome shotgun (WGS) entry which is preliminary data.</text>
</comment>
<keyword evidence="1" id="KW-0175">Coiled coil</keyword>
<organism evidence="2 3">
    <name type="scientific">Grifola frondosa</name>
    <name type="common">Maitake</name>
    <name type="synonym">Polyporus frondosus</name>
    <dbReference type="NCBI Taxonomy" id="5627"/>
    <lineage>
        <taxon>Eukaryota</taxon>
        <taxon>Fungi</taxon>
        <taxon>Dikarya</taxon>
        <taxon>Basidiomycota</taxon>
        <taxon>Agaricomycotina</taxon>
        <taxon>Agaricomycetes</taxon>
        <taxon>Polyporales</taxon>
        <taxon>Grifolaceae</taxon>
        <taxon>Grifola</taxon>
    </lineage>
</organism>
<sequence>MESYKTQIAELETKASARNKEMDTVKFELEQTKAKLKAAVDERARDSETLELYQERVPASESNGNMDKFTEAELLGHHEEDHVDDEDAVAGLGDELDSAIAGTTMTDLKLQEWKIDGRWRRGCDCPASALNETVDELDKLRKEHTELEVKFETQKKELTIARSDLNLVNKDQLEILATLRESVNEDKAGLEKEVERLLTQVKENSDKNKMQLEQINGLLLEKRERAIGDLRASISGKDVPEDIKSRLLNLHEENVNLKEQYKTAQEKLLKAKAFIKQQDKLFKEEHAKKDGTVSSGAFEEAEESYRSQIKYWRRILHDRSVSWSTRPIVTVENRHYAQYQSTRANKLAWTTTKKPWSNSSSMNSADTFHIAFVI</sequence>
<gene>
    <name evidence="2" type="ORF">A0H81_04631</name>
</gene>
<evidence type="ECO:0000313" key="2">
    <source>
        <dbReference type="EMBL" id="OBZ75694.1"/>
    </source>
</evidence>
<reference evidence="2 3" key="1">
    <citation type="submission" date="2016-03" db="EMBL/GenBank/DDBJ databases">
        <title>Whole genome sequencing of Grifola frondosa 9006-11.</title>
        <authorList>
            <person name="Min B."/>
            <person name="Park H."/>
            <person name="Kim J.-G."/>
            <person name="Cho H."/>
            <person name="Oh Y.-L."/>
            <person name="Kong W.-S."/>
            <person name="Choi I.-G."/>
        </authorList>
    </citation>
    <scope>NUCLEOTIDE SEQUENCE [LARGE SCALE GENOMIC DNA]</scope>
    <source>
        <strain evidence="2 3">9006-11</strain>
    </source>
</reference>
<dbReference type="STRING" id="5627.A0A1C7MKY8"/>
<evidence type="ECO:0000256" key="1">
    <source>
        <dbReference type="SAM" id="Coils"/>
    </source>
</evidence>
<dbReference type="OrthoDB" id="49395at2759"/>
<evidence type="ECO:0000313" key="3">
    <source>
        <dbReference type="Proteomes" id="UP000092993"/>
    </source>
</evidence>
<protein>
    <recommendedName>
        <fullName evidence="4">Hook C-terminal domain-containing protein</fullName>
    </recommendedName>
</protein>
<proteinExistence type="predicted"/>
<dbReference type="AlphaFoldDB" id="A0A1C7MKY8"/>
<dbReference type="Proteomes" id="UP000092993">
    <property type="component" value="Unassembled WGS sequence"/>
</dbReference>
<feature type="coiled-coil region" evidence="1">
    <location>
        <begin position="1"/>
        <end position="42"/>
    </location>
</feature>
<dbReference type="EMBL" id="LUGG01000004">
    <property type="protein sequence ID" value="OBZ75694.1"/>
    <property type="molecule type" value="Genomic_DNA"/>
</dbReference>
<name>A0A1C7MKY8_GRIFR</name>
<accession>A0A1C7MKY8</accession>
<keyword evidence="3" id="KW-1185">Reference proteome</keyword>
<feature type="coiled-coil region" evidence="1">
    <location>
        <begin position="130"/>
        <end position="207"/>
    </location>
</feature>